<proteinExistence type="predicted"/>
<evidence type="ECO:0000313" key="4">
    <source>
        <dbReference type="WBParaSite" id="SCUD_0001503801-mRNA-1"/>
    </source>
</evidence>
<protein>
    <submittedName>
        <fullName evidence="4">NADH dehydrogenase subunit 5</fullName>
    </submittedName>
</protein>
<organism evidence="4">
    <name type="scientific">Schistosoma curassoni</name>
    <dbReference type="NCBI Taxonomy" id="6186"/>
    <lineage>
        <taxon>Eukaryota</taxon>
        <taxon>Metazoa</taxon>
        <taxon>Spiralia</taxon>
        <taxon>Lophotrochozoa</taxon>
        <taxon>Platyhelminthes</taxon>
        <taxon>Trematoda</taxon>
        <taxon>Digenea</taxon>
        <taxon>Strigeidida</taxon>
        <taxon>Schistosomatoidea</taxon>
        <taxon>Schistosomatidae</taxon>
        <taxon>Schistosoma</taxon>
    </lineage>
</organism>
<feature type="transmembrane region" description="Helical" evidence="1">
    <location>
        <begin position="12"/>
        <end position="30"/>
    </location>
</feature>
<dbReference type="Proteomes" id="UP000279833">
    <property type="component" value="Unassembled WGS sequence"/>
</dbReference>
<dbReference type="WBParaSite" id="SCUD_0001503801-mRNA-1">
    <property type="protein sequence ID" value="SCUD_0001503801-mRNA-1"/>
    <property type="gene ID" value="SCUD_0001503801"/>
</dbReference>
<reference evidence="4" key="1">
    <citation type="submission" date="2016-06" db="UniProtKB">
        <authorList>
            <consortium name="WormBaseParasite"/>
        </authorList>
    </citation>
    <scope>IDENTIFICATION</scope>
</reference>
<dbReference type="EMBL" id="UZAK01037243">
    <property type="protein sequence ID" value="VDP58212.1"/>
    <property type="molecule type" value="Genomic_DNA"/>
</dbReference>
<accession>A0A183KJ29</accession>
<keyword evidence="3" id="KW-1185">Reference proteome</keyword>
<evidence type="ECO:0000313" key="3">
    <source>
        <dbReference type="Proteomes" id="UP000279833"/>
    </source>
</evidence>
<keyword evidence="1" id="KW-1133">Transmembrane helix</keyword>
<sequence>MFFSFMVNSLDQYPMFFVLFSLFPLSIFSLI</sequence>
<keyword evidence="1" id="KW-0472">Membrane</keyword>
<keyword evidence="1" id="KW-0812">Transmembrane</keyword>
<dbReference type="AlphaFoldDB" id="A0A183KJ29"/>
<name>A0A183KJ29_9TREM</name>
<reference evidence="2 3" key="2">
    <citation type="submission" date="2018-11" db="EMBL/GenBank/DDBJ databases">
        <authorList>
            <consortium name="Pathogen Informatics"/>
        </authorList>
    </citation>
    <scope>NUCLEOTIDE SEQUENCE [LARGE SCALE GENOMIC DNA]</scope>
    <source>
        <strain evidence="2">Dakar</strain>
        <strain evidence="3">Dakar, Senegal</strain>
    </source>
</reference>
<evidence type="ECO:0000256" key="1">
    <source>
        <dbReference type="SAM" id="Phobius"/>
    </source>
</evidence>
<evidence type="ECO:0000313" key="2">
    <source>
        <dbReference type="EMBL" id="VDP58212.1"/>
    </source>
</evidence>
<gene>
    <name evidence="2" type="ORF">SCUD_LOCUS15035</name>
</gene>